<feature type="region of interest" description="Disordered" evidence="1">
    <location>
        <begin position="172"/>
        <end position="202"/>
    </location>
</feature>
<organism evidence="2 3">
    <name type="scientific">Pisolithus microcarpus 441</name>
    <dbReference type="NCBI Taxonomy" id="765257"/>
    <lineage>
        <taxon>Eukaryota</taxon>
        <taxon>Fungi</taxon>
        <taxon>Dikarya</taxon>
        <taxon>Basidiomycota</taxon>
        <taxon>Agaricomycotina</taxon>
        <taxon>Agaricomycetes</taxon>
        <taxon>Agaricomycetidae</taxon>
        <taxon>Boletales</taxon>
        <taxon>Sclerodermatineae</taxon>
        <taxon>Pisolithaceae</taxon>
        <taxon>Pisolithus</taxon>
    </lineage>
</organism>
<evidence type="ECO:0000256" key="1">
    <source>
        <dbReference type="SAM" id="MobiDB-lite"/>
    </source>
</evidence>
<proteinExistence type="predicted"/>
<reference evidence="3" key="2">
    <citation type="submission" date="2015-01" db="EMBL/GenBank/DDBJ databases">
        <title>Evolutionary Origins and Diversification of the Mycorrhizal Mutualists.</title>
        <authorList>
            <consortium name="DOE Joint Genome Institute"/>
            <consortium name="Mycorrhizal Genomics Consortium"/>
            <person name="Kohler A."/>
            <person name="Kuo A."/>
            <person name="Nagy L.G."/>
            <person name="Floudas D."/>
            <person name="Copeland A."/>
            <person name="Barry K.W."/>
            <person name="Cichocki N."/>
            <person name="Veneault-Fourrey C."/>
            <person name="LaButti K."/>
            <person name="Lindquist E.A."/>
            <person name="Lipzen A."/>
            <person name="Lundell T."/>
            <person name="Morin E."/>
            <person name="Murat C."/>
            <person name="Riley R."/>
            <person name="Ohm R."/>
            <person name="Sun H."/>
            <person name="Tunlid A."/>
            <person name="Henrissat B."/>
            <person name="Grigoriev I.V."/>
            <person name="Hibbett D.S."/>
            <person name="Martin F."/>
        </authorList>
    </citation>
    <scope>NUCLEOTIDE SEQUENCE [LARGE SCALE GENOMIC DNA]</scope>
    <source>
        <strain evidence="3">441</strain>
    </source>
</reference>
<evidence type="ECO:0000313" key="2">
    <source>
        <dbReference type="EMBL" id="KIK13577.1"/>
    </source>
</evidence>
<keyword evidence="3" id="KW-1185">Reference proteome</keyword>
<protein>
    <submittedName>
        <fullName evidence="2">Uncharacterized protein</fullName>
    </submittedName>
</protein>
<dbReference type="Proteomes" id="UP000054018">
    <property type="component" value="Unassembled WGS sequence"/>
</dbReference>
<dbReference type="OrthoDB" id="2681472at2759"/>
<dbReference type="Gene3D" id="1.10.150.50">
    <property type="entry name" value="Transcription Factor, Ets-1"/>
    <property type="match status" value="1"/>
</dbReference>
<sequence>MIRDWCLALEDGQATIATPPNIESFNIANKAPILHPMCKAAAQAAQPASPAAADLNSLTSAILLRTLAQFDSSVHPLTSPASPTPQTPARNRVKDGDDRSSPPVPSPSKLVRYLEFAESHLGVRHAMSYKSTLELHRIGPDILPDVSDKLLADLGLSAGDAIRLKKGSTAWWNGPNAKRKQSNASTSGTPGPAAKRNNTQDLKPVRLSYERRYHDGGSWRFTAPPMRKNDNDASSPPEQDFDLFYCCETLKQWLPVPHGYSVDADMEDSDEGVAPT</sequence>
<dbReference type="EMBL" id="KN833987">
    <property type="protein sequence ID" value="KIK13577.1"/>
    <property type="molecule type" value="Genomic_DNA"/>
</dbReference>
<dbReference type="InterPro" id="IPR013761">
    <property type="entry name" value="SAM/pointed_sf"/>
</dbReference>
<dbReference type="HOGENOM" id="CLU_033557_0_0_1"/>
<accession>A0A0C9YTH3</accession>
<reference evidence="2 3" key="1">
    <citation type="submission" date="2014-04" db="EMBL/GenBank/DDBJ databases">
        <authorList>
            <consortium name="DOE Joint Genome Institute"/>
            <person name="Kuo A."/>
            <person name="Kohler A."/>
            <person name="Costa M.D."/>
            <person name="Nagy L.G."/>
            <person name="Floudas D."/>
            <person name="Copeland A."/>
            <person name="Barry K.W."/>
            <person name="Cichocki N."/>
            <person name="Veneault-Fourrey C."/>
            <person name="LaButti K."/>
            <person name="Lindquist E.A."/>
            <person name="Lipzen A."/>
            <person name="Lundell T."/>
            <person name="Morin E."/>
            <person name="Murat C."/>
            <person name="Sun H."/>
            <person name="Tunlid A."/>
            <person name="Henrissat B."/>
            <person name="Grigoriev I.V."/>
            <person name="Hibbett D.S."/>
            <person name="Martin F."/>
            <person name="Nordberg H.P."/>
            <person name="Cantor M.N."/>
            <person name="Hua S.X."/>
        </authorList>
    </citation>
    <scope>NUCLEOTIDE SEQUENCE [LARGE SCALE GENOMIC DNA]</scope>
    <source>
        <strain evidence="2 3">441</strain>
    </source>
</reference>
<name>A0A0C9YTH3_9AGAM</name>
<dbReference type="AlphaFoldDB" id="A0A0C9YTH3"/>
<feature type="region of interest" description="Disordered" evidence="1">
    <location>
        <begin position="74"/>
        <end position="108"/>
    </location>
</feature>
<gene>
    <name evidence="2" type="ORF">PISMIDRAFT_17902</name>
</gene>
<evidence type="ECO:0000313" key="3">
    <source>
        <dbReference type="Proteomes" id="UP000054018"/>
    </source>
</evidence>